<dbReference type="EMBL" id="JAQLOI010000003">
    <property type="protein sequence ID" value="MDB1125386.1"/>
    <property type="molecule type" value="Genomic_DNA"/>
</dbReference>
<organism evidence="1 2">
    <name type="scientific">Vibrio algarum</name>
    <dbReference type="NCBI Taxonomy" id="3020714"/>
    <lineage>
        <taxon>Bacteria</taxon>
        <taxon>Pseudomonadati</taxon>
        <taxon>Pseudomonadota</taxon>
        <taxon>Gammaproteobacteria</taxon>
        <taxon>Vibrionales</taxon>
        <taxon>Vibrionaceae</taxon>
        <taxon>Vibrio</taxon>
    </lineage>
</organism>
<comment type="caution">
    <text evidence="1">The sequence shown here is derived from an EMBL/GenBank/DDBJ whole genome shotgun (WGS) entry which is preliminary data.</text>
</comment>
<accession>A0ABT4YV10</accession>
<reference evidence="1 2" key="1">
    <citation type="submission" date="2023-01" db="EMBL/GenBank/DDBJ databases">
        <title>Vibrio sp. KJ40-1 sp.nov, isolated from marine algae.</title>
        <authorList>
            <person name="Butt M."/>
            <person name="Kim J.M.J."/>
            <person name="Jeon C.O.C."/>
        </authorList>
    </citation>
    <scope>NUCLEOTIDE SEQUENCE [LARGE SCALE GENOMIC DNA]</scope>
    <source>
        <strain evidence="1 2">KJ40-1</strain>
    </source>
</reference>
<evidence type="ECO:0000313" key="2">
    <source>
        <dbReference type="Proteomes" id="UP001210678"/>
    </source>
</evidence>
<sequence>MTDSIMSKLKQQLEIAGLDTLHLSDKETLLFARAIEEKAAVFEEICLNSPEKKPKLLLLGLLTKLQIEATARLDAQADKIGLMQNIFSDTLGQSQADKFSADSVIELSLITKLWLMVQGYLNMDFSLANDYALNAATLLAKALHSHDVDEIRTELLASYYHGKHKRKGDEPSILWSNKIISWFTKSH</sequence>
<dbReference type="RefSeq" id="WP_272139050.1">
    <property type="nucleotide sequence ID" value="NZ_JAQLOI010000003.1"/>
</dbReference>
<dbReference type="Proteomes" id="UP001210678">
    <property type="component" value="Unassembled WGS sequence"/>
</dbReference>
<name>A0ABT4YV10_9VIBR</name>
<proteinExistence type="predicted"/>
<evidence type="ECO:0000313" key="1">
    <source>
        <dbReference type="EMBL" id="MDB1125386.1"/>
    </source>
</evidence>
<gene>
    <name evidence="1" type="ORF">PGX00_17710</name>
</gene>
<keyword evidence="2" id="KW-1185">Reference proteome</keyword>
<protein>
    <submittedName>
        <fullName evidence="1">Uncharacterized protein</fullName>
    </submittedName>
</protein>